<protein>
    <recommendedName>
        <fullName evidence="2">asparagine synthase (glutamine-hydrolyzing)</fullName>
        <ecNumber evidence="2">6.3.5.4</ecNumber>
    </recommendedName>
</protein>
<evidence type="ECO:0000313" key="6">
    <source>
        <dbReference type="Proteomes" id="UP001222770"/>
    </source>
</evidence>
<name>A0ABT6CID2_9SPHN</name>
<comment type="caution">
    <text evidence="5">The sequence shown here is derived from an EMBL/GenBank/DDBJ whole genome shotgun (WGS) entry which is preliminary data.</text>
</comment>
<dbReference type="EMBL" id="JAROCY010000009">
    <property type="protein sequence ID" value="MDF8333684.1"/>
    <property type="molecule type" value="Genomic_DNA"/>
</dbReference>
<dbReference type="RefSeq" id="WP_277277621.1">
    <property type="nucleotide sequence ID" value="NZ_JAROCY010000009.1"/>
</dbReference>
<reference evidence="5 6" key="1">
    <citation type="submission" date="2023-03" db="EMBL/GenBank/DDBJ databases">
        <title>Novosphingobium cyanobacteriorum sp. nov., isolated from a eutrophic reservoir during the Microcystis bloom period.</title>
        <authorList>
            <person name="Kang M."/>
            <person name="Le V."/>
            <person name="Ko S.-R."/>
            <person name="Lee S.-A."/>
            <person name="Ahn C.-Y."/>
        </authorList>
    </citation>
    <scope>NUCLEOTIDE SEQUENCE [LARGE SCALE GENOMIC DNA]</scope>
    <source>
        <strain evidence="5 6">HBC54</strain>
    </source>
</reference>
<comment type="catalytic activity">
    <reaction evidence="3">
        <text>L-aspartate + L-glutamine + ATP + H2O = L-asparagine + L-glutamate + AMP + diphosphate + H(+)</text>
        <dbReference type="Rhea" id="RHEA:12228"/>
        <dbReference type="ChEBI" id="CHEBI:15377"/>
        <dbReference type="ChEBI" id="CHEBI:15378"/>
        <dbReference type="ChEBI" id="CHEBI:29985"/>
        <dbReference type="ChEBI" id="CHEBI:29991"/>
        <dbReference type="ChEBI" id="CHEBI:30616"/>
        <dbReference type="ChEBI" id="CHEBI:33019"/>
        <dbReference type="ChEBI" id="CHEBI:58048"/>
        <dbReference type="ChEBI" id="CHEBI:58359"/>
        <dbReference type="ChEBI" id="CHEBI:456215"/>
        <dbReference type="EC" id="6.3.5.4"/>
    </reaction>
</comment>
<feature type="domain" description="Asparagine synthetase" evidence="4">
    <location>
        <begin position="202"/>
        <end position="560"/>
    </location>
</feature>
<dbReference type="InterPro" id="IPR014729">
    <property type="entry name" value="Rossmann-like_a/b/a_fold"/>
</dbReference>
<evidence type="ECO:0000256" key="3">
    <source>
        <dbReference type="ARBA" id="ARBA00048741"/>
    </source>
</evidence>
<dbReference type="Proteomes" id="UP001222770">
    <property type="component" value="Unassembled WGS sequence"/>
</dbReference>
<keyword evidence="6" id="KW-1185">Reference proteome</keyword>
<organism evidence="5 6">
    <name type="scientific">Novosphingobium cyanobacteriorum</name>
    <dbReference type="NCBI Taxonomy" id="3024215"/>
    <lineage>
        <taxon>Bacteria</taxon>
        <taxon>Pseudomonadati</taxon>
        <taxon>Pseudomonadota</taxon>
        <taxon>Alphaproteobacteria</taxon>
        <taxon>Sphingomonadales</taxon>
        <taxon>Sphingomonadaceae</taxon>
        <taxon>Novosphingobium</taxon>
    </lineage>
</organism>
<dbReference type="PANTHER" id="PTHR43284">
    <property type="entry name" value="ASPARAGINE SYNTHETASE (GLUTAMINE-HYDROLYZING)"/>
    <property type="match status" value="1"/>
</dbReference>
<evidence type="ECO:0000256" key="2">
    <source>
        <dbReference type="ARBA" id="ARBA00012737"/>
    </source>
</evidence>
<dbReference type="Pfam" id="PF00733">
    <property type="entry name" value="Asn_synthase"/>
    <property type="match status" value="1"/>
</dbReference>
<proteinExistence type="predicted"/>
<sequence length="591" mass="63807">MNAERYRLCLGQGLDPAGDATAIGSGMVRRTISAAIRLLAPPHLPVLCRPRCLILGQFFGKTELADDAQVCPADLVRECWGNYIAVGISGTGDAEWILRAPLGHLPVLMQQHGEHLVLASDAPLIAKDWQPAIDPVFVTNHLAFAHLKTAQTGLEGVEELLWGECLHRAVSGGWRKSLRWSPWDWTTRDLEITEPETAASMLRTAIIEAVARLAPQNAPGLLELSGGLDSSVLAAALAEAHVRAHAATLVTAHAEGDERSYARQSAKATGVALDELDVPLNCALAARAPVRTARSGLPAILWGADAALARRARETAAPAFLSGAGGDCVFSSPSSAAPAADLLLRSGWSSGAWQACQSLARIHDENVWAVARSAHRLARNARAVRPWHRVTTLLVKDAVPDVPPAHPWLEEPDWVLPGKRDQVRSILASLAHVDGYPRHRIAPTRFPLLSQPVVEVALRIASWLWIAQGSDRAVARAAWRGALPRRVLERRTKGGLDAFAFESLAACRADLRPFLLDGHVAALEIIDRNIVEKALSSVARRGDAKPHALLPLIDTEAWLRSWYYPDRPTDLLATPRLNKVSQSGEGQGVAG</sequence>
<dbReference type="Gene3D" id="3.40.50.620">
    <property type="entry name" value="HUPs"/>
    <property type="match status" value="2"/>
</dbReference>
<evidence type="ECO:0000256" key="1">
    <source>
        <dbReference type="ARBA" id="ARBA00005187"/>
    </source>
</evidence>
<dbReference type="EC" id="6.3.5.4" evidence="2"/>
<evidence type="ECO:0000259" key="4">
    <source>
        <dbReference type="Pfam" id="PF00733"/>
    </source>
</evidence>
<dbReference type="PANTHER" id="PTHR43284:SF1">
    <property type="entry name" value="ASPARAGINE SYNTHETASE"/>
    <property type="match status" value="1"/>
</dbReference>
<comment type="pathway">
    <text evidence="1">Amino-acid biosynthesis; L-asparagine biosynthesis; L-asparagine from L-aspartate (L-Gln route): step 1/1.</text>
</comment>
<dbReference type="InterPro" id="IPR051786">
    <property type="entry name" value="ASN_synthetase/amidase"/>
</dbReference>
<evidence type="ECO:0000313" key="5">
    <source>
        <dbReference type="EMBL" id="MDF8333684.1"/>
    </source>
</evidence>
<gene>
    <name evidence="5" type="ORF">POM99_10770</name>
</gene>
<dbReference type="InterPro" id="IPR001962">
    <property type="entry name" value="Asn_synthase"/>
</dbReference>
<accession>A0ABT6CID2</accession>
<dbReference type="SUPFAM" id="SSF52402">
    <property type="entry name" value="Adenine nucleotide alpha hydrolases-like"/>
    <property type="match status" value="1"/>
</dbReference>